<gene>
    <name evidence="2" type="ORF">HA332_09900</name>
</gene>
<feature type="transmembrane region" description="Helical" evidence="1">
    <location>
        <begin position="5"/>
        <end position="26"/>
    </location>
</feature>
<dbReference type="GeneID" id="25400220"/>
<accession>A0A832TLK8</accession>
<evidence type="ECO:0000256" key="1">
    <source>
        <dbReference type="SAM" id="Phobius"/>
    </source>
</evidence>
<dbReference type="AlphaFoldDB" id="A0A832TLK8"/>
<evidence type="ECO:0008006" key="4">
    <source>
        <dbReference type="Google" id="ProtNLM"/>
    </source>
</evidence>
<name>A0A832TLK8_9CREN</name>
<evidence type="ECO:0000313" key="2">
    <source>
        <dbReference type="EMBL" id="HII74663.1"/>
    </source>
</evidence>
<protein>
    <recommendedName>
        <fullName evidence="4">DUF3311 domain-containing protein</fullName>
    </recommendedName>
</protein>
<proteinExistence type="predicted"/>
<evidence type="ECO:0000313" key="3">
    <source>
        <dbReference type="Proteomes" id="UP000646844"/>
    </source>
</evidence>
<dbReference type="OMA" id="YQIIMLA"/>
<feature type="transmembrane region" description="Helical" evidence="1">
    <location>
        <begin position="38"/>
        <end position="60"/>
    </location>
</feature>
<keyword evidence="1" id="KW-0472">Membrane</keyword>
<organism evidence="2 3">
    <name type="scientific">Sulfurisphaera tokodaii</name>
    <dbReference type="NCBI Taxonomy" id="111955"/>
    <lineage>
        <taxon>Archaea</taxon>
        <taxon>Thermoproteota</taxon>
        <taxon>Thermoprotei</taxon>
        <taxon>Sulfolobales</taxon>
        <taxon>Sulfolobaceae</taxon>
        <taxon>Sulfurisphaera</taxon>
    </lineage>
</organism>
<comment type="caution">
    <text evidence="2">The sequence shown here is derived from an EMBL/GenBank/DDBJ whole genome shotgun (WGS) entry which is preliminary data.</text>
</comment>
<keyword evidence="1" id="KW-0812">Transmembrane</keyword>
<reference evidence="2" key="1">
    <citation type="journal article" date="2020" name="bioRxiv">
        <title>A rank-normalized archaeal taxonomy based on genome phylogeny resolves widespread incomplete and uneven classifications.</title>
        <authorList>
            <person name="Rinke C."/>
            <person name="Chuvochina M."/>
            <person name="Mussig A.J."/>
            <person name="Chaumeil P.-A."/>
            <person name="Waite D.W."/>
            <person name="Whitman W.B."/>
            <person name="Parks D.H."/>
            <person name="Hugenholtz P."/>
        </authorList>
    </citation>
    <scope>NUCLEOTIDE SEQUENCE</scope>
    <source>
        <strain evidence="2">UBA8838</strain>
    </source>
</reference>
<dbReference type="Proteomes" id="UP000646844">
    <property type="component" value="Unassembled WGS sequence"/>
</dbReference>
<sequence length="62" mass="7035">MKQKYYIAVLVALLLDIILYSIFPVYNIATPSIGGLPFFYVYQIIMLAVTTIIYLIVAFIKG</sequence>
<dbReference type="RefSeq" id="WP_052846382.1">
    <property type="nucleotide sequence ID" value="NZ_BAABQO010000007.1"/>
</dbReference>
<dbReference type="EMBL" id="DUJO01000051">
    <property type="protein sequence ID" value="HII74663.1"/>
    <property type="molecule type" value="Genomic_DNA"/>
</dbReference>
<keyword evidence="1" id="KW-1133">Transmembrane helix</keyword>